<gene>
    <name evidence="1" type="ORF">Zmor_020123</name>
</gene>
<name>A0AA38I271_9CUCU</name>
<dbReference type="EMBL" id="JALNTZ010000006">
    <property type="protein sequence ID" value="KAJ3648310.1"/>
    <property type="molecule type" value="Genomic_DNA"/>
</dbReference>
<organism evidence="1 2">
    <name type="scientific">Zophobas morio</name>
    <dbReference type="NCBI Taxonomy" id="2755281"/>
    <lineage>
        <taxon>Eukaryota</taxon>
        <taxon>Metazoa</taxon>
        <taxon>Ecdysozoa</taxon>
        <taxon>Arthropoda</taxon>
        <taxon>Hexapoda</taxon>
        <taxon>Insecta</taxon>
        <taxon>Pterygota</taxon>
        <taxon>Neoptera</taxon>
        <taxon>Endopterygota</taxon>
        <taxon>Coleoptera</taxon>
        <taxon>Polyphaga</taxon>
        <taxon>Cucujiformia</taxon>
        <taxon>Tenebrionidae</taxon>
        <taxon>Zophobas</taxon>
    </lineage>
</organism>
<evidence type="ECO:0000313" key="1">
    <source>
        <dbReference type="EMBL" id="KAJ3648310.1"/>
    </source>
</evidence>
<comment type="caution">
    <text evidence="1">The sequence shown here is derived from an EMBL/GenBank/DDBJ whole genome shotgun (WGS) entry which is preliminary data.</text>
</comment>
<proteinExistence type="predicted"/>
<evidence type="ECO:0000313" key="2">
    <source>
        <dbReference type="Proteomes" id="UP001168821"/>
    </source>
</evidence>
<dbReference type="AlphaFoldDB" id="A0AA38I271"/>
<accession>A0AA38I271</accession>
<dbReference type="Proteomes" id="UP001168821">
    <property type="component" value="Unassembled WGS sequence"/>
</dbReference>
<reference evidence="1" key="1">
    <citation type="journal article" date="2023" name="G3 (Bethesda)">
        <title>Whole genome assemblies of Zophobas morio and Tenebrio molitor.</title>
        <authorList>
            <person name="Kaur S."/>
            <person name="Stinson S.A."/>
            <person name="diCenzo G.C."/>
        </authorList>
    </citation>
    <scope>NUCLEOTIDE SEQUENCE</scope>
    <source>
        <strain evidence="1">QUZm001</strain>
    </source>
</reference>
<protein>
    <submittedName>
        <fullName evidence="1">Uncharacterized protein</fullName>
    </submittedName>
</protein>
<sequence length="96" mass="10967">MIRIVANPSKKQHQYVVTPPSIDSSRHFLRRLSPTIQKETAFAFGSWKSKRFVRLAPAGLCLLTTTHQLYLSFNNPVDLHTRSSVIESLQLRDGFL</sequence>
<keyword evidence="2" id="KW-1185">Reference proteome</keyword>